<dbReference type="AlphaFoldDB" id="W7KKC4"/>
<name>W7KKC4_9CREN</name>
<keyword evidence="4 5" id="KW-0472">Membrane</keyword>
<dbReference type="Proteomes" id="UP000054284">
    <property type="component" value="Unassembled WGS sequence"/>
</dbReference>
<gene>
    <name evidence="6" type="ORF">ASUL_02264</name>
</gene>
<comment type="subcellular location">
    <subcellularLocation>
        <location evidence="1">Membrane</location>
        <topology evidence="1">Multi-pass membrane protein</topology>
    </subcellularLocation>
</comment>
<keyword evidence="7" id="KW-1185">Reference proteome</keyword>
<protein>
    <submittedName>
        <fullName evidence="6">NADH-ubiquinone oxidoreductase subunit 4L</fullName>
    </submittedName>
</protein>
<organism evidence="6 7">
    <name type="scientific">Candidatus Aramenus sulfurataquae</name>
    <dbReference type="NCBI Taxonomy" id="1326980"/>
    <lineage>
        <taxon>Archaea</taxon>
        <taxon>Thermoproteota</taxon>
        <taxon>Thermoprotei</taxon>
        <taxon>Sulfolobales</taxon>
        <taxon>Sulfolobaceae</taxon>
        <taxon>Candidatus Aramenus</taxon>
    </lineage>
</organism>
<dbReference type="PATRIC" id="fig|1326980.6.peg.443"/>
<dbReference type="GO" id="GO:0016020">
    <property type="term" value="C:membrane"/>
    <property type="evidence" value="ECO:0007669"/>
    <property type="project" value="UniProtKB-SubCell"/>
</dbReference>
<keyword evidence="3 5" id="KW-1133">Transmembrane helix</keyword>
<dbReference type="Gene3D" id="1.10.287.3510">
    <property type="match status" value="1"/>
</dbReference>
<evidence type="ECO:0000256" key="3">
    <source>
        <dbReference type="ARBA" id="ARBA00022989"/>
    </source>
</evidence>
<reference evidence="6 7" key="1">
    <citation type="journal article" date="2014" name="Genome Announc.">
        <title>Draft Genome Sequence of the Sulfolobales Archaeon AZ1, Obtained through Metagenomic Analysis of a Mexican Hot Spring.</title>
        <authorList>
            <person name="Servin-Garciduenas L.E."/>
            <person name="Martinez-Romero E."/>
        </authorList>
    </citation>
    <scope>NUCLEOTIDE SEQUENCE [LARGE SCALE GENOMIC DNA]</scope>
    <source>
        <strain evidence="6">AZ1-illumnia</strain>
    </source>
</reference>
<feature type="transmembrane region" description="Helical" evidence="5">
    <location>
        <begin position="6"/>
        <end position="27"/>
    </location>
</feature>
<keyword evidence="2 5" id="KW-0812">Transmembrane</keyword>
<dbReference type="InterPro" id="IPR039428">
    <property type="entry name" value="NUOK/Mnh_C1-like"/>
</dbReference>
<feature type="transmembrane region" description="Helical" evidence="5">
    <location>
        <begin position="39"/>
        <end position="56"/>
    </location>
</feature>
<comment type="caution">
    <text evidence="6">The sequence shown here is derived from an EMBL/GenBank/DDBJ whole genome shotgun (WGS) entry which is preliminary data.</text>
</comment>
<feature type="transmembrane region" description="Helical" evidence="5">
    <location>
        <begin position="62"/>
        <end position="87"/>
    </location>
</feature>
<evidence type="ECO:0000313" key="6">
    <source>
        <dbReference type="EMBL" id="EWG07830.1"/>
    </source>
</evidence>
<proteinExistence type="predicted"/>
<evidence type="ECO:0000256" key="4">
    <source>
        <dbReference type="ARBA" id="ARBA00023136"/>
    </source>
</evidence>
<evidence type="ECO:0000313" key="7">
    <source>
        <dbReference type="Proteomes" id="UP000054284"/>
    </source>
</evidence>
<accession>W7KKC4</accession>
<evidence type="ECO:0000256" key="2">
    <source>
        <dbReference type="ARBA" id="ARBA00022692"/>
    </source>
</evidence>
<evidence type="ECO:0000256" key="5">
    <source>
        <dbReference type="SAM" id="Phobius"/>
    </source>
</evidence>
<dbReference type="EMBL" id="ASRH01000002">
    <property type="protein sequence ID" value="EWG07830.1"/>
    <property type="molecule type" value="Genomic_DNA"/>
</dbReference>
<sequence>MKVLVSYFGVTLAVILLGIGIFGLTNSKNVIRILLSSEVILNASILFVFSLSSVLGRTYLPIVFSIFAVGMALTEVVVAFAAIILYFRQKGSLEVD</sequence>
<evidence type="ECO:0000256" key="1">
    <source>
        <dbReference type="ARBA" id="ARBA00004141"/>
    </source>
</evidence>
<dbReference type="Pfam" id="PF00420">
    <property type="entry name" value="Oxidored_q2"/>
    <property type="match status" value="1"/>
</dbReference>